<evidence type="ECO:0000313" key="1">
    <source>
        <dbReference type="EMBL" id="KAF5818991.1"/>
    </source>
</evidence>
<dbReference type="PANTHER" id="PTHR13318:SF277">
    <property type="entry name" value="LEUCINE-RICH REPEAT DOMAIN SUPERFAMILY, F-BOX-LIKE DOMAIN SUPERFAMILY"/>
    <property type="match status" value="1"/>
</dbReference>
<keyword evidence="3" id="KW-1185">Reference proteome</keyword>
<reference evidence="1" key="3">
    <citation type="submission" date="2020-06" db="EMBL/GenBank/DDBJ databases">
        <title>Helianthus annuus Genome sequencing and assembly Release 2.</title>
        <authorList>
            <person name="Gouzy J."/>
            <person name="Langlade N."/>
            <person name="Munos S."/>
        </authorList>
    </citation>
    <scope>NUCLEOTIDE SEQUENCE</scope>
    <source>
        <tissue evidence="1">Leaves</tissue>
    </source>
</reference>
<dbReference type="Gramene" id="mRNA:HanXRQr2_Chr02g0072581">
    <property type="protein sequence ID" value="mRNA:HanXRQr2_Chr02g0072581"/>
    <property type="gene ID" value="HanXRQr2_Chr02g0072581"/>
</dbReference>
<name>A0A251UNB5_HELAN</name>
<protein>
    <submittedName>
        <fullName evidence="1">Leucine-rich repeat domain superfamily</fullName>
    </submittedName>
    <submittedName>
        <fullName evidence="2">Putative leucine-rich repeat domain, L domain-like protein</fullName>
    </submittedName>
</protein>
<sequence length="213" mass="23312">METLAKNCNNLNRFSCGSFAFGSKGINTVINNCSLLEELSVKRLRGIGKGGCFGSLITGSKDLRTLKFFRCSGDWDKLLELVSDHVDGLVEVHLERLQMSDAELVAVTLKLHIDGWKTNRINDEWLIGVSNLELLAINCQKLERLALCGSETLCIKSCPVSYLGMEAFAGGCPNLVKVKVNKCRGVTSDGVGWLGILNTENILLLFNGGEVMR</sequence>
<dbReference type="SUPFAM" id="SSF52047">
    <property type="entry name" value="RNI-like"/>
    <property type="match status" value="1"/>
</dbReference>
<reference evidence="1 3" key="1">
    <citation type="journal article" date="2017" name="Nature">
        <title>The sunflower genome provides insights into oil metabolism, flowering and Asterid evolution.</title>
        <authorList>
            <person name="Badouin H."/>
            <person name="Gouzy J."/>
            <person name="Grassa C.J."/>
            <person name="Murat F."/>
            <person name="Staton S.E."/>
            <person name="Cottret L."/>
            <person name="Lelandais-Briere C."/>
            <person name="Owens G.L."/>
            <person name="Carrere S."/>
            <person name="Mayjonade B."/>
            <person name="Legrand L."/>
            <person name="Gill N."/>
            <person name="Kane N.C."/>
            <person name="Bowers J.E."/>
            <person name="Hubner S."/>
            <person name="Bellec A."/>
            <person name="Berard A."/>
            <person name="Berges H."/>
            <person name="Blanchet N."/>
            <person name="Boniface M.C."/>
            <person name="Brunel D."/>
            <person name="Catrice O."/>
            <person name="Chaidir N."/>
            <person name="Claudel C."/>
            <person name="Donnadieu C."/>
            <person name="Faraut T."/>
            <person name="Fievet G."/>
            <person name="Helmstetter N."/>
            <person name="King M."/>
            <person name="Knapp S.J."/>
            <person name="Lai Z."/>
            <person name="Le Paslier M.C."/>
            <person name="Lippi Y."/>
            <person name="Lorenzon L."/>
            <person name="Mandel J.R."/>
            <person name="Marage G."/>
            <person name="Marchand G."/>
            <person name="Marquand E."/>
            <person name="Bret-Mestries E."/>
            <person name="Morien E."/>
            <person name="Nambeesan S."/>
            <person name="Nguyen T."/>
            <person name="Pegot-Espagnet P."/>
            <person name="Pouilly N."/>
            <person name="Raftis F."/>
            <person name="Sallet E."/>
            <person name="Schiex T."/>
            <person name="Thomas J."/>
            <person name="Vandecasteele C."/>
            <person name="Vares D."/>
            <person name="Vear F."/>
            <person name="Vautrin S."/>
            <person name="Crespi M."/>
            <person name="Mangin B."/>
            <person name="Burke J.M."/>
            <person name="Salse J."/>
            <person name="Munos S."/>
            <person name="Vincourt P."/>
            <person name="Rieseberg L.H."/>
            <person name="Langlade N.B."/>
        </authorList>
    </citation>
    <scope>NUCLEOTIDE SEQUENCE [LARGE SCALE GENOMIC DNA]</scope>
    <source>
        <strain evidence="3">cv. SF193</strain>
        <tissue evidence="1">Leaves</tissue>
    </source>
</reference>
<dbReference type="InterPro" id="IPR032675">
    <property type="entry name" value="LRR_dom_sf"/>
</dbReference>
<dbReference type="InParanoid" id="A0A251UNB5"/>
<dbReference type="EMBL" id="MNCJ02000317">
    <property type="protein sequence ID" value="KAF5818991.1"/>
    <property type="molecule type" value="Genomic_DNA"/>
</dbReference>
<dbReference type="PANTHER" id="PTHR13318">
    <property type="entry name" value="PARTNER OF PAIRED, ISOFORM B-RELATED"/>
    <property type="match status" value="1"/>
</dbReference>
<proteinExistence type="predicted"/>
<evidence type="ECO:0000313" key="2">
    <source>
        <dbReference type="EMBL" id="OTG24242.1"/>
    </source>
</evidence>
<evidence type="ECO:0000313" key="3">
    <source>
        <dbReference type="Proteomes" id="UP000215914"/>
    </source>
</evidence>
<organism evidence="2 3">
    <name type="scientific">Helianthus annuus</name>
    <name type="common">Common sunflower</name>
    <dbReference type="NCBI Taxonomy" id="4232"/>
    <lineage>
        <taxon>Eukaryota</taxon>
        <taxon>Viridiplantae</taxon>
        <taxon>Streptophyta</taxon>
        <taxon>Embryophyta</taxon>
        <taxon>Tracheophyta</taxon>
        <taxon>Spermatophyta</taxon>
        <taxon>Magnoliopsida</taxon>
        <taxon>eudicotyledons</taxon>
        <taxon>Gunneridae</taxon>
        <taxon>Pentapetalae</taxon>
        <taxon>asterids</taxon>
        <taxon>campanulids</taxon>
        <taxon>Asterales</taxon>
        <taxon>Asteraceae</taxon>
        <taxon>Asteroideae</taxon>
        <taxon>Heliantheae alliance</taxon>
        <taxon>Heliantheae</taxon>
        <taxon>Helianthus</taxon>
    </lineage>
</organism>
<dbReference type="AlphaFoldDB" id="A0A251UNB5"/>
<reference evidence="2" key="2">
    <citation type="submission" date="2017-02" db="EMBL/GenBank/DDBJ databases">
        <title>Sunflower complete genome.</title>
        <authorList>
            <person name="Langlade N."/>
            <person name="Munos S."/>
        </authorList>
    </citation>
    <scope>NUCLEOTIDE SEQUENCE [LARGE SCALE GENOMIC DNA]</scope>
    <source>
        <tissue evidence="2">Leaves</tissue>
    </source>
</reference>
<dbReference type="Gene3D" id="3.80.10.10">
    <property type="entry name" value="Ribonuclease Inhibitor"/>
    <property type="match status" value="1"/>
</dbReference>
<accession>A0A251UNB5</accession>
<dbReference type="EMBL" id="CM007894">
    <property type="protein sequence ID" value="OTG24242.1"/>
    <property type="molecule type" value="Genomic_DNA"/>
</dbReference>
<dbReference type="Proteomes" id="UP000215914">
    <property type="component" value="Chromosome 5"/>
</dbReference>
<gene>
    <name evidence="2" type="ORF">HannXRQ_Chr05g0134531</name>
    <name evidence="1" type="ORF">HanXRQr2_Chr02g0072581</name>
</gene>